<evidence type="ECO:0000313" key="3">
    <source>
        <dbReference type="Proteomes" id="UP001497516"/>
    </source>
</evidence>
<evidence type="ECO:0000313" key="2">
    <source>
        <dbReference type="EMBL" id="CAL1384509.1"/>
    </source>
</evidence>
<keyword evidence="3" id="KW-1185">Reference proteome</keyword>
<reference evidence="2 3" key="1">
    <citation type="submission" date="2024-04" db="EMBL/GenBank/DDBJ databases">
        <authorList>
            <person name="Fracassetti M."/>
        </authorList>
    </citation>
    <scope>NUCLEOTIDE SEQUENCE [LARGE SCALE GENOMIC DNA]</scope>
</reference>
<accession>A0AAV2EFI9</accession>
<proteinExistence type="predicted"/>
<name>A0AAV2EFI9_9ROSI</name>
<dbReference type="Proteomes" id="UP001497516">
    <property type="component" value="Chromosome 4"/>
</dbReference>
<organism evidence="2 3">
    <name type="scientific">Linum trigynum</name>
    <dbReference type="NCBI Taxonomy" id="586398"/>
    <lineage>
        <taxon>Eukaryota</taxon>
        <taxon>Viridiplantae</taxon>
        <taxon>Streptophyta</taxon>
        <taxon>Embryophyta</taxon>
        <taxon>Tracheophyta</taxon>
        <taxon>Spermatophyta</taxon>
        <taxon>Magnoliopsida</taxon>
        <taxon>eudicotyledons</taxon>
        <taxon>Gunneridae</taxon>
        <taxon>Pentapetalae</taxon>
        <taxon>rosids</taxon>
        <taxon>fabids</taxon>
        <taxon>Malpighiales</taxon>
        <taxon>Linaceae</taxon>
        <taxon>Linum</taxon>
    </lineage>
</organism>
<evidence type="ECO:0000256" key="1">
    <source>
        <dbReference type="SAM" id="MobiDB-lite"/>
    </source>
</evidence>
<gene>
    <name evidence="2" type="ORF">LTRI10_LOCUS25710</name>
</gene>
<protein>
    <submittedName>
        <fullName evidence="2">Uncharacterized protein</fullName>
    </submittedName>
</protein>
<feature type="region of interest" description="Disordered" evidence="1">
    <location>
        <begin position="1"/>
        <end position="49"/>
    </location>
</feature>
<dbReference type="AlphaFoldDB" id="A0AAV2EFI9"/>
<dbReference type="EMBL" id="OZ034817">
    <property type="protein sequence ID" value="CAL1384509.1"/>
    <property type="molecule type" value="Genomic_DNA"/>
</dbReference>
<sequence length="68" mass="7236">MPSSEEPASMCLRSGERCPPGQRRPPASEMDTCKRKEEPTGGVSAGTCSEAQVSIERRVTGTGIVSRL</sequence>